<dbReference type="EMBL" id="CPXJ01000022">
    <property type="protein sequence ID" value="CND75163.1"/>
    <property type="molecule type" value="Genomic_DNA"/>
</dbReference>
<proteinExistence type="predicted"/>
<name>A0ABP1Y2I6_YEREN</name>
<accession>A0ABP1Y2I6</accession>
<evidence type="ECO:0000313" key="1">
    <source>
        <dbReference type="EMBL" id="CND75163.1"/>
    </source>
</evidence>
<comment type="caution">
    <text evidence="1">The sequence shown here is derived from an EMBL/GenBank/DDBJ whole genome shotgun (WGS) entry which is preliminary data.</text>
</comment>
<evidence type="ECO:0000313" key="2">
    <source>
        <dbReference type="Proteomes" id="UP000041601"/>
    </source>
</evidence>
<reference evidence="1 2" key="1">
    <citation type="submission" date="2015-03" db="EMBL/GenBank/DDBJ databases">
        <authorList>
            <consortium name="Pathogen Informatics"/>
            <person name="Murphy D."/>
        </authorList>
    </citation>
    <scope>NUCLEOTIDE SEQUENCE [LARGE SCALE GENOMIC DNA]</scope>
    <source>
        <strain evidence="1 2">IP05342</strain>
    </source>
</reference>
<sequence>MTEKCTEYYSYMTTNDELNKFIKYQTIKTFFW</sequence>
<protein>
    <submittedName>
        <fullName evidence="1">Uncharacterized protein</fullName>
    </submittedName>
</protein>
<keyword evidence="2" id="KW-1185">Reference proteome</keyword>
<organism evidence="1 2">
    <name type="scientific">Yersinia enterocolitica</name>
    <dbReference type="NCBI Taxonomy" id="630"/>
    <lineage>
        <taxon>Bacteria</taxon>
        <taxon>Pseudomonadati</taxon>
        <taxon>Pseudomonadota</taxon>
        <taxon>Gammaproteobacteria</taxon>
        <taxon>Enterobacterales</taxon>
        <taxon>Yersiniaceae</taxon>
        <taxon>Yersinia</taxon>
    </lineage>
</organism>
<dbReference type="Proteomes" id="UP000041601">
    <property type="component" value="Unassembled WGS sequence"/>
</dbReference>
<gene>
    <name evidence="1" type="ORF">ERS137959_02100</name>
</gene>